<dbReference type="EMBL" id="MWMI01000008">
    <property type="protein sequence ID" value="RIB35071.1"/>
    <property type="molecule type" value="Genomic_DNA"/>
</dbReference>
<dbReference type="AlphaFoldDB" id="A0A397WMD9"/>
<protein>
    <recommendedName>
        <fullName evidence="1">Calcineurin-like phosphoesterase domain-containing protein</fullName>
    </recommendedName>
</protein>
<dbReference type="SUPFAM" id="SSF56300">
    <property type="entry name" value="Metallo-dependent phosphatases"/>
    <property type="match status" value="1"/>
</dbReference>
<comment type="caution">
    <text evidence="2">The sequence shown here is derived from an EMBL/GenBank/DDBJ whole genome shotgun (WGS) entry which is preliminary data.</text>
</comment>
<dbReference type="GO" id="GO:0016787">
    <property type="term" value="F:hydrolase activity"/>
    <property type="evidence" value="ECO:0007669"/>
    <property type="project" value="InterPro"/>
</dbReference>
<dbReference type="Proteomes" id="UP000266622">
    <property type="component" value="Unassembled WGS sequence"/>
</dbReference>
<dbReference type="InterPro" id="IPR024173">
    <property type="entry name" value="Pesterase_MJ0037-like"/>
</dbReference>
<feature type="domain" description="Calcineurin-like phosphoesterase" evidence="1">
    <location>
        <begin position="16"/>
        <end position="161"/>
    </location>
</feature>
<accession>A0A397WMD9</accession>
<dbReference type="PIRSF" id="PIRSF000887">
    <property type="entry name" value="Pesterase_MJ0037"/>
    <property type="match status" value="1"/>
</dbReference>
<dbReference type="InterPro" id="IPR004376">
    <property type="entry name" value="Pesterase_MJ0037"/>
</dbReference>
<dbReference type="PANTHER" id="PTHR39323:SF1">
    <property type="entry name" value="BLR1149 PROTEIN"/>
    <property type="match status" value="1"/>
</dbReference>
<reference evidence="2 3" key="1">
    <citation type="journal article" date="2018" name="Syst. Appl. Microbiol.">
        <title>A new symbiotic nanoarchaeote (Candidatus Nanoclepta minutus) and its host (Zestosphaera tikiterensis gen. nov., sp. nov.) from a New Zealand hot spring.</title>
        <authorList>
            <person name="St John E."/>
            <person name="Liu Y."/>
            <person name="Podar M."/>
            <person name="Stott M.B."/>
            <person name="Meneghin J."/>
            <person name="Chen Z."/>
            <person name="Lagutin K."/>
            <person name="Mitchell K."/>
            <person name="Reysenbach A.L."/>
        </authorList>
    </citation>
    <scope>NUCLEOTIDE SEQUENCE [LARGE SCALE GENOMIC DNA]</scope>
    <source>
        <strain evidence="2">NZ3</strain>
    </source>
</reference>
<dbReference type="PANTHER" id="PTHR39323">
    <property type="entry name" value="BLR1149 PROTEIN"/>
    <property type="match status" value="1"/>
</dbReference>
<dbReference type="Gene3D" id="3.60.21.10">
    <property type="match status" value="1"/>
</dbReference>
<name>A0A397WMD9_9ARCH</name>
<dbReference type="Pfam" id="PF00149">
    <property type="entry name" value="Metallophos"/>
    <property type="match status" value="1"/>
</dbReference>
<dbReference type="InterPro" id="IPR004843">
    <property type="entry name" value="Calcineurin-like_PHP"/>
</dbReference>
<organism evidence="2 3">
    <name type="scientific">Candidatus Nanoclepta minutus</name>
    <dbReference type="NCBI Taxonomy" id="1940235"/>
    <lineage>
        <taxon>Archaea</taxon>
        <taxon>Nanobdellota</taxon>
        <taxon>Candidatus Nanoclepta</taxon>
    </lineage>
</organism>
<evidence type="ECO:0000313" key="2">
    <source>
        <dbReference type="EMBL" id="RIB35071.1"/>
    </source>
</evidence>
<dbReference type="NCBIfam" id="TIGR00024">
    <property type="entry name" value="SbcD_rel_arch"/>
    <property type="match status" value="1"/>
</dbReference>
<evidence type="ECO:0000313" key="3">
    <source>
        <dbReference type="Proteomes" id="UP000266622"/>
    </source>
</evidence>
<dbReference type="CDD" id="cd07391">
    <property type="entry name" value="MPP_PF1019"/>
    <property type="match status" value="1"/>
</dbReference>
<evidence type="ECO:0000259" key="1">
    <source>
        <dbReference type="Pfam" id="PF00149"/>
    </source>
</evidence>
<sequence>MFKFTGKEALIFKDKYLVISDLHIGIERELFTGGINLPAVTDYLIKKLEDIYSKSKVSNLIIVGDLKHNVPKVSLMEMREIPYFLDKISEYFERIYILKGNHDGGLEKIVEKKDNIKILKEIKIGKVVFSHGHKRNVLDGKVFVIGHHHFVINIRSIIGESFYEKVFVSGTFDEREVIILPAFSDLAGYWEVGNFHGPIAKKIKAYNVFTLEGVLLKEVWI</sequence>
<proteinExistence type="predicted"/>
<dbReference type="InterPro" id="IPR029052">
    <property type="entry name" value="Metallo-depent_PP-like"/>
</dbReference>
<gene>
    <name evidence="2" type="ORF">BXU00_03380</name>
</gene>